<evidence type="ECO:0000313" key="3">
    <source>
        <dbReference type="Proteomes" id="UP000007993"/>
    </source>
</evidence>
<comment type="caution">
    <text evidence="2">The sequence shown here is derived from an EMBL/GenBank/DDBJ whole genome shotgun (WGS) entry which is preliminary data.</text>
</comment>
<dbReference type="PATRIC" id="fig|993517.3.peg.4442"/>
<dbReference type="InterPro" id="IPR032710">
    <property type="entry name" value="NTF2-like_dom_sf"/>
</dbReference>
<evidence type="ECO:0000256" key="1">
    <source>
        <dbReference type="SAM" id="MobiDB-lite"/>
    </source>
</evidence>
<accession>K5DDX4</accession>
<dbReference type="Gene3D" id="3.10.450.50">
    <property type="match status" value="1"/>
</dbReference>
<feature type="region of interest" description="Disordered" evidence="1">
    <location>
        <begin position="299"/>
        <end position="323"/>
    </location>
</feature>
<dbReference type="SUPFAM" id="SSF54427">
    <property type="entry name" value="NTF2-like"/>
    <property type="match status" value="1"/>
</dbReference>
<dbReference type="AlphaFoldDB" id="K5DDX4"/>
<dbReference type="Proteomes" id="UP000007993">
    <property type="component" value="Unassembled WGS sequence"/>
</dbReference>
<protein>
    <submittedName>
        <fullName evidence="2">Uncharacterized protein</fullName>
    </submittedName>
</protein>
<dbReference type="EMBL" id="AMCW01000117">
    <property type="protein sequence ID" value="EKK00643.1"/>
    <property type="molecule type" value="Genomic_DNA"/>
</dbReference>
<evidence type="ECO:0000313" key="2">
    <source>
        <dbReference type="EMBL" id="EKK00643.1"/>
    </source>
</evidence>
<dbReference type="RefSeq" id="WP_007333659.1">
    <property type="nucleotide sequence ID" value="NZ_AMCW01000117.1"/>
</dbReference>
<organism evidence="2 3">
    <name type="scientific">Rhodopirellula baltica SH28</name>
    <dbReference type="NCBI Taxonomy" id="993517"/>
    <lineage>
        <taxon>Bacteria</taxon>
        <taxon>Pseudomonadati</taxon>
        <taxon>Planctomycetota</taxon>
        <taxon>Planctomycetia</taxon>
        <taxon>Pirellulales</taxon>
        <taxon>Pirellulaceae</taxon>
        <taxon>Rhodopirellula</taxon>
    </lineage>
</organism>
<gene>
    <name evidence="2" type="ORF">RBSH_04090</name>
</gene>
<proteinExistence type="predicted"/>
<sequence>MNSGLTLLLGACLTAAIFGSTTPGLVAQDSQPTVAESPLDSPVRERLGQYANAFNDRKLDSLGQFLASDVHYQDETSGRTAHSSTELIDLIRTAVEAEPTLKLSASVEDIEQIDPNQATVRGTTTLTSEDAPDEVSSFEIALVKTSEGWTIKSITERSIDSAASANPIESLTWLVGTWKEDAEDGLNSRIEFLPGNRFLRRTFQMGSSAEPIGYEMIGYDPRSNLVKSWTYFADGSFGSGHWAGEEDHWRMEMTQTLADGGQATATCIVRPIDQDTMTVRIISRVVKGQPLPNGKAVTLTRQTETSSTIEPSTNTATPSGANQ</sequence>
<reference evidence="2 3" key="1">
    <citation type="journal article" date="2013" name="Mar. Genomics">
        <title>Expression of sulfatases in Rhodopirellula baltica and the diversity of sulfatases in the genus Rhodopirellula.</title>
        <authorList>
            <person name="Wegner C.E."/>
            <person name="Richter-Heitmann T."/>
            <person name="Klindworth A."/>
            <person name="Klockow C."/>
            <person name="Richter M."/>
            <person name="Achstetter T."/>
            <person name="Glockner F.O."/>
            <person name="Harder J."/>
        </authorList>
    </citation>
    <scope>NUCLEOTIDE SEQUENCE [LARGE SCALE GENOMIC DNA]</scope>
    <source>
        <strain evidence="2 3">SH28</strain>
    </source>
</reference>
<name>K5DDX4_RHOBT</name>